<dbReference type="EMBL" id="CP162551">
    <property type="protein sequence ID" value="XDI35951.1"/>
    <property type="molecule type" value="Genomic_DNA"/>
</dbReference>
<dbReference type="NCBIfam" id="NF002869">
    <property type="entry name" value="PRK03187.1"/>
    <property type="match status" value="1"/>
</dbReference>
<dbReference type="Pfam" id="PF20085">
    <property type="entry name" value="TGL"/>
    <property type="match status" value="1"/>
</dbReference>
<dbReference type="RefSeq" id="WP_368503464.1">
    <property type="nucleotide sequence ID" value="NZ_CP162551.1"/>
</dbReference>
<keyword evidence="1 4" id="KW-0808">Transferase</keyword>
<name>A0AB39BQ12_9BACI</name>
<dbReference type="AlphaFoldDB" id="A0AB39BQ12"/>
<keyword evidence="3 4" id="KW-0012">Acyltransferase</keyword>
<dbReference type="HAMAP" id="MF_00727">
    <property type="entry name" value="Tgl"/>
    <property type="match status" value="1"/>
</dbReference>
<keyword evidence="2" id="KW-0749">Sporulation</keyword>
<protein>
    <submittedName>
        <fullName evidence="4">Protein-glutamine gamma-glutamyltransferase</fullName>
        <ecNumber evidence="4">2.3.2.13</ecNumber>
    </submittedName>
</protein>
<dbReference type="InterPro" id="IPR020916">
    <property type="entry name" value="Gln_gamma-glutamylTfrase_bac"/>
</dbReference>
<organism evidence="4">
    <name type="scientific">Alkalihalophilus sp. As8PL</name>
    <dbReference type="NCBI Taxonomy" id="3237103"/>
    <lineage>
        <taxon>Bacteria</taxon>
        <taxon>Bacillati</taxon>
        <taxon>Bacillota</taxon>
        <taxon>Bacilli</taxon>
        <taxon>Bacillales</taxon>
        <taxon>Bacillaceae</taxon>
        <taxon>Alkalihalophilus</taxon>
    </lineage>
</organism>
<dbReference type="GO" id="GO:0003810">
    <property type="term" value="F:protein-glutamine gamma-glutamyltransferase activity"/>
    <property type="evidence" value="ECO:0007669"/>
    <property type="project" value="UniProtKB-EC"/>
</dbReference>
<evidence type="ECO:0000313" key="4">
    <source>
        <dbReference type="EMBL" id="XDI35951.1"/>
    </source>
</evidence>
<evidence type="ECO:0000256" key="3">
    <source>
        <dbReference type="ARBA" id="ARBA00023315"/>
    </source>
</evidence>
<dbReference type="EC" id="2.3.2.13" evidence="4"/>
<accession>A0AB39BQ12</accession>
<gene>
    <name evidence="4" type="ORF">AB3N04_14740</name>
</gene>
<reference evidence="4" key="1">
    <citation type="submission" date="2024-07" db="EMBL/GenBank/DDBJ databases">
        <title>Identification and characteristics of an arsenic-resistant bacterial isolate, which belongs to a novel species.</title>
        <authorList>
            <person name="Juszczyk A."/>
            <person name="Kowalczyk A."/>
            <person name="Was K."/>
            <person name="Kosowicz W."/>
            <person name="Budzyn A."/>
            <person name="Latowski D."/>
        </authorList>
    </citation>
    <scope>NUCLEOTIDE SEQUENCE</scope>
    <source>
        <strain evidence="4">As8PL</strain>
    </source>
</reference>
<dbReference type="GO" id="GO:0030435">
    <property type="term" value="P:sporulation resulting in formation of a cellular spore"/>
    <property type="evidence" value="ECO:0007669"/>
    <property type="project" value="UniProtKB-KW"/>
</dbReference>
<sequence length="284" mass="32883">MIQISGVPFQSSQAWPVGSIERTIVDRMMNSSSSFEYRSMNEQQFELELRRSIIRSARLLNQSNAAFEVFERSRSNPVFWYTTRYGGFQLRPGVRPSIAIDDIYRNSHLYGFECATAMIIVYYYAVLQVIGAAKFDQLFPELYLYSWNFDPDLALNTGFTNQFIPGDVVYFNNPQFNPQTPEWRGVNAVVLEDGTYYGHGMGIMRAEQMIASLNESRAPWSTQPAYLTNMVTRPGFTYLANVSLQRNSRPDKLKYIVIEHNESSISFDRYVYYLNNSHLFEENP</sequence>
<proteinExistence type="inferred from homology"/>
<evidence type="ECO:0000256" key="2">
    <source>
        <dbReference type="ARBA" id="ARBA00022969"/>
    </source>
</evidence>
<evidence type="ECO:0000256" key="1">
    <source>
        <dbReference type="ARBA" id="ARBA00022679"/>
    </source>
</evidence>